<evidence type="ECO:0000256" key="1">
    <source>
        <dbReference type="PROSITE-ProRule" id="PRU00047"/>
    </source>
</evidence>
<dbReference type="SMART" id="SM00343">
    <property type="entry name" value="ZnF_C2HC"/>
    <property type="match status" value="2"/>
</dbReference>
<feature type="region of interest" description="Disordered" evidence="2">
    <location>
        <begin position="718"/>
        <end position="750"/>
    </location>
</feature>
<dbReference type="SUPFAM" id="SSF57756">
    <property type="entry name" value="Retrovirus zinc finger-like domains"/>
    <property type="match status" value="1"/>
</dbReference>
<protein>
    <recommendedName>
        <fullName evidence="3">CCHC-type domain-containing protein</fullName>
    </recommendedName>
</protein>
<dbReference type="AlphaFoldDB" id="A0A6V7Q7F9"/>
<feature type="compositionally biased region" description="Basic and acidic residues" evidence="2">
    <location>
        <begin position="49"/>
        <end position="66"/>
    </location>
</feature>
<feature type="domain" description="CCHC-type" evidence="3">
    <location>
        <begin position="243"/>
        <end position="257"/>
    </location>
</feature>
<keyword evidence="1" id="KW-0863">Zinc-finger</keyword>
<dbReference type="InterPro" id="IPR001878">
    <property type="entry name" value="Znf_CCHC"/>
</dbReference>
<accession>A0A6V7Q7F9</accession>
<gene>
    <name evidence="4" type="ORF">CB5_LOCUS22007</name>
</gene>
<proteinExistence type="predicted"/>
<organism evidence="4">
    <name type="scientific">Ananas comosus var. bracteatus</name>
    <name type="common">red pineapple</name>
    <dbReference type="NCBI Taxonomy" id="296719"/>
    <lineage>
        <taxon>Eukaryota</taxon>
        <taxon>Viridiplantae</taxon>
        <taxon>Streptophyta</taxon>
        <taxon>Embryophyta</taxon>
        <taxon>Tracheophyta</taxon>
        <taxon>Spermatophyta</taxon>
        <taxon>Magnoliopsida</taxon>
        <taxon>Liliopsida</taxon>
        <taxon>Poales</taxon>
        <taxon>Bromeliaceae</taxon>
        <taxon>Bromelioideae</taxon>
        <taxon>Ananas</taxon>
    </lineage>
</organism>
<evidence type="ECO:0000313" key="4">
    <source>
        <dbReference type="EMBL" id="CAD1838796.1"/>
    </source>
</evidence>
<reference evidence="4" key="1">
    <citation type="submission" date="2020-07" db="EMBL/GenBank/DDBJ databases">
        <authorList>
            <person name="Lin J."/>
        </authorList>
    </citation>
    <scope>NUCLEOTIDE SEQUENCE</scope>
</reference>
<evidence type="ECO:0000259" key="3">
    <source>
        <dbReference type="PROSITE" id="PS50158"/>
    </source>
</evidence>
<dbReference type="PROSITE" id="PS50158">
    <property type="entry name" value="ZF_CCHC"/>
    <property type="match status" value="1"/>
</dbReference>
<dbReference type="InterPro" id="IPR036875">
    <property type="entry name" value="Znf_CCHC_sf"/>
</dbReference>
<name>A0A6V7Q7F9_ANACO</name>
<feature type="compositionally biased region" description="Basic and acidic residues" evidence="2">
    <location>
        <begin position="159"/>
        <end position="168"/>
    </location>
</feature>
<sequence>MVRELGPALSSPHGRRATAARQVGSEDRRHPPPQRRGCHLVSANKKGKEKVGDWHTEKTTGKKKGDLAFTNLGRKKTATREKHAASTSSTSPSTDLAACSLHGRTQRRTSVKEHRVNEDTYSASFKKVMWADEGGLALTHITLFHPEDPTPTTRSSDTSTHDDRRRSDTGYGKSKPFFTSGIKKTYKEALLTPISTPTRHPRCPQSAKSFPTFSTTGKTSFRGRCYRCLGTNHWASSCCGPLRCVRCFKAGHIARSCMDRLPMAVYRAMRARPSYLSAFVPRTDDFHTRQNRCHNAILVDVLPPKRLGHFPHETIANRLASRFRGFPSDFHVAKHRQREFVIFLPEWVPADQLIRREILSLEDLRLQCFSWNPYFGLRRASLTYNLWIRLVCLPYECWSSRTVAALVGGFGCFIRADDYSIRMVDLTGYRCLIFVTHLSDIPENLEITLGDYSLSVLIQLERWGRRDVAIPGNPPNERMDQHDPLRRVATSPDRSPRRILSHASADSLQRLEVDTTKKGPAIIGRRGATDRNSNFFDAAVALNALPDVEGAVASRGAVASLRQGPIYFSLSLSNLNLSLSTNSGPYRYFPHLGPTGSPLLPGLTVGGVDPEPDPDEKLVDACYGAAGRDDAQGPIFISTPAIFRSPLRASPQGTSSFSISHFGDIPQGPFLSSTSTSFDTGSFGADHSYEADTLPGLKVGGVYPTTYASSFCSSPRPGVGNNIPPPPTAPLSGEDATSLPGGEEASPCDVKGSIRSSVRLNSARKVPALERAKLRKAFLLEGQTSGSECNGSD</sequence>
<dbReference type="GO" id="GO:0008270">
    <property type="term" value="F:zinc ion binding"/>
    <property type="evidence" value="ECO:0007669"/>
    <property type="project" value="UniProtKB-KW"/>
</dbReference>
<evidence type="ECO:0000256" key="2">
    <source>
        <dbReference type="SAM" id="MobiDB-lite"/>
    </source>
</evidence>
<keyword evidence="1" id="KW-0862">Zinc</keyword>
<dbReference type="EMBL" id="LR862133">
    <property type="protein sequence ID" value="CAD1838796.1"/>
    <property type="molecule type" value="Genomic_DNA"/>
</dbReference>
<feature type="region of interest" description="Disordered" evidence="2">
    <location>
        <begin position="1"/>
        <end position="96"/>
    </location>
</feature>
<dbReference type="GO" id="GO:0003676">
    <property type="term" value="F:nucleic acid binding"/>
    <property type="evidence" value="ECO:0007669"/>
    <property type="project" value="InterPro"/>
</dbReference>
<feature type="region of interest" description="Disordered" evidence="2">
    <location>
        <begin position="143"/>
        <end position="175"/>
    </location>
</feature>
<dbReference type="Gene3D" id="4.10.60.10">
    <property type="entry name" value="Zinc finger, CCHC-type"/>
    <property type="match status" value="1"/>
</dbReference>
<keyword evidence="1" id="KW-0479">Metal-binding</keyword>